<reference evidence="1" key="1">
    <citation type="submission" date="2019-04" db="EMBL/GenBank/DDBJ databases">
        <title>Microbes associate with the intestines of laboratory mice.</title>
        <authorList>
            <person name="Navarre W."/>
            <person name="Wong E."/>
            <person name="Huang K."/>
            <person name="Tropini C."/>
            <person name="Ng K."/>
            <person name="Yu B."/>
        </authorList>
    </citation>
    <scope>NUCLEOTIDE SEQUENCE</scope>
    <source>
        <strain evidence="1">NM72_1-8</strain>
    </source>
</reference>
<gene>
    <name evidence="1" type="ORF">E5357_12255</name>
</gene>
<keyword evidence="1" id="KW-0067">ATP-binding</keyword>
<accession>A0AC61QX46</accession>
<name>A0AC61QX46_9FIRM</name>
<comment type="caution">
    <text evidence="1">The sequence shown here is derived from an EMBL/GenBank/DDBJ whole genome shotgun (WGS) entry which is preliminary data.</text>
</comment>
<keyword evidence="2" id="KW-1185">Reference proteome</keyword>
<protein>
    <submittedName>
        <fullName evidence="1">ABC transporter ATP-binding protein</fullName>
    </submittedName>
</protein>
<proteinExistence type="predicted"/>
<evidence type="ECO:0000313" key="1">
    <source>
        <dbReference type="EMBL" id="TGX97502.1"/>
    </source>
</evidence>
<organism evidence="1 2">
    <name type="scientific">Hominisplanchenecus murintestinalis</name>
    <dbReference type="NCBI Taxonomy" id="2941517"/>
    <lineage>
        <taxon>Bacteria</taxon>
        <taxon>Bacillati</taxon>
        <taxon>Bacillota</taxon>
        <taxon>Clostridia</taxon>
        <taxon>Lachnospirales</taxon>
        <taxon>Lachnospiraceae</taxon>
        <taxon>Hominisplanchenecus</taxon>
    </lineage>
</organism>
<keyword evidence="1" id="KW-0547">Nucleotide-binding</keyword>
<evidence type="ECO:0000313" key="2">
    <source>
        <dbReference type="Proteomes" id="UP000307720"/>
    </source>
</evidence>
<dbReference type="Proteomes" id="UP000307720">
    <property type="component" value="Unassembled WGS sequence"/>
</dbReference>
<sequence length="423" mass="47697">MSETAIRVADVTKIYKLYDNPKDRLKESLGLTRKKCYQEHYALNHINFEVKKGETVGIIGTNGSGKSTMLKLITGVLTPSSGEIQVDGRISALLELGAGFNMEYTGIENIYLNGTMIGFSRNEIDEKMQEILDFADIGEFVHQPVKSYSSGMFVRLAFAVAININPEILIVDEALSVGDVFFQAKCYRKFEEFKQQGKTILFVSHDLGSITKYCDRAILLNKGEKIFEGTPKETVDIYKKVLVNQFEPSELETDEDANDITKFSKDKDWKKSIQVNPELIEYGEKSAEIIDYALLDENGLITNTFMKGTVFSVRMKIQAHKEVKEPIFAFTIKNLQGIELTGTNTTYEKAEVPPMEPGDIREVTFTQRLDLQGGEYLVSLGCTGYQDGDFQVFHRLYDVCSLTVISDKNTVGYYDMNSEVSLR</sequence>
<dbReference type="EMBL" id="SRZB01000030">
    <property type="protein sequence ID" value="TGX97502.1"/>
    <property type="molecule type" value="Genomic_DNA"/>
</dbReference>